<accession>A0A2T3W918</accession>
<sequence>MALSLGRPRVALAWAADPLVRAAAALRLGEACGALNDLRPLPGGPRVQVLRARAEHQLGQPTAPETAREARALARAAGDSAALVAAVILLAEQEYAQVPSPHAPLRTLAEGLKVAELSAQPADSHLLAVLACVQARLNPRKAQATAQKALDRSAPRSPARVLALQVLGQSTQAQAEAAQGELAPVWWQALQRSPALAQATSKGT</sequence>
<gene>
    <name evidence="1" type="ORF">C8263_08800</name>
</gene>
<dbReference type="OrthoDB" id="71291at2"/>
<proteinExistence type="predicted"/>
<dbReference type="AlphaFoldDB" id="A0A2T3W918"/>
<dbReference type="EMBL" id="PYSV01000007">
    <property type="protein sequence ID" value="PTA68253.1"/>
    <property type="molecule type" value="Genomic_DNA"/>
</dbReference>
<evidence type="ECO:0000313" key="2">
    <source>
        <dbReference type="Proteomes" id="UP000240317"/>
    </source>
</evidence>
<protein>
    <submittedName>
        <fullName evidence="1">Uncharacterized protein</fullName>
    </submittedName>
</protein>
<organism evidence="1 2">
    <name type="scientific">Deinococcus arcticus</name>
    <dbReference type="NCBI Taxonomy" id="2136176"/>
    <lineage>
        <taxon>Bacteria</taxon>
        <taxon>Thermotogati</taxon>
        <taxon>Deinococcota</taxon>
        <taxon>Deinococci</taxon>
        <taxon>Deinococcales</taxon>
        <taxon>Deinococcaceae</taxon>
        <taxon>Deinococcus</taxon>
    </lineage>
</organism>
<evidence type="ECO:0000313" key="1">
    <source>
        <dbReference type="EMBL" id="PTA68253.1"/>
    </source>
</evidence>
<keyword evidence="2" id="KW-1185">Reference proteome</keyword>
<reference evidence="1 2" key="1">
    <citation type="submission" date="2018-03" db="EMBL/GenBank/DDBJ databases">
        <title>Draft genome of Deinococcus sp. OD32.</title>
        <authorList>
            <person name="Wang X.-P."/>
            <person name="Du Z.-J."/>
        </authorList>
    </citation>
    <scope>NUCLEOTIDE SEQUENCE [LARGE SCALE GENOMIC DNA]</scope>
    <source>
        <strain evidence="1 2">OD32</strain>
    </source>
</reference>
<comment type="caution">
    <text evidence="1">The sequence shown here is derived from an EMBL/GenBank/DDBJ whole genome shotgun (WGS) entry which is preliminary data.</text>
</comment>
<dbReference type="Proteomes" id="UP000240317">
    <property type="component" value="Unassembled WGS sequence"/>
</dbReference>
<name>A0A2T3W918_9DEIO</name>